<feature type="compositionally biased region" description="Acidic residues" evidence="1">
    <location>
        <begin position="153"/>
        <end position="163"/>
    </location>
</feature>
<evidence type="ECO:0000313" key="3">
    <source>
        <dbReference type="Proteomes" id="UP000321721"/>
    </source>
</evidence>
<dbReference type="RefSeq" id="WP_147100821.1">
    <property type="nucleotide sequence ID" value="NZ_VOOS01000004.1"/>
</dbReference>
<dbReference type="Proteomes" id="UP000321721">
    <property type="component" value="Unassembled WGS sequence"/>
</dbReference>
<proteinExistence type="predicted"/>
<evidence type="ECO:0000256" key="1">
    <source>
        <dbReference type="SAM" id="MobiDB-lite"/>
    </source>
</evidence>
<dbReference type="InterPro" id="IPR036583">
    <property type="entry name" value="23S_rRNA_IVS_sf"/>
</dbReference>
<reference evidence="2 3" key="1">
    <citation type="submission" date="2019-08" db="EMBL/GenBank/DDBJ databases">
        <title>Genome of Vicingus serpentipes NCIMB 15042.</title>
        <authorList>
            <person name="Bowman J.P."/>
        </authorList>
    </citation>
    <scope>NUCLEOTIDE SEQUENCE [LARGE SCALE GENOMIC DNA]</scope>
    <source>
        <strain evidence="2 3">NCIMB 15042</strain>
    </source>
</reference>
<comment type="caution">
    <text evidence="2">The sequence shown here is derived from an EMBL/GenBank/DDBJ whole genome shotgun (WGS) entry which is preliminary data.</text>
</comment>
<evidence type="ECO:0000313" key="2">
    <source>
        <dbReference type="EMBL" id="TXB64645.1"/>
    </source>
</evidence>
<keyword evidence="3" id="KW-1185">Reference proteome</keyword>
<name>A0A5C6RRW4_9FLAO</name>
<dbReference type="AlphaFoldDB" id="A0A5C6RRW4"/>
<dbReference type="OrthoDB" id="5515766at2"/>
<dbReference type="NCBIfam" id="TIGR02436">
    <property type="entry name" value="four helix bundle protein"/>
    <property type="match status" value="1"/>
</dbReference>
<dbReference type="EMBL" id="VOOS01000004">
    <property type="protein sequence ID" value="TXB64645.1"/>
    <property type="molecule type" value="Genomic_DNA"/>
</dbReference>
<organism evidence="2 3">
    <name type="scientific">Vicingus serpentipes</name>
    <dbReference type="NCBI Taxonomy" id="1926625"/>
    <lineage>
        <taxon>Bacteria</taxon>
        <taxon>Pseudomonadati</taxon>
        <taxon>Bacteroidota</taxon>
        <taxon>Flavobacteriia</taxon>
        <taxon>Flavobacteriales</taxon>
        <taxon>Vicingaceae</taxon>
        <taxon>Vicingus</taxon>
    </lineage>
</organism>
<protein>
    <submittedName>
        <fullName evidence="2">Four helix bundle protein</fullName>
    </submittedName>
</protein>
<dbReference type="InterPro" id="IPR012657">
    <property type="entry name" value="23S_rRNA-intervening_sequence"/>
</dbReference>
<dbReference type="Pfam" id="PF05635">
    <property type="entry name" value="23S_rRNA_IVP"/>
    <property type="match status" value="1"/>
</dbReference>
<feature type="region of interest" description="Disordered" evidence="1">
    <location>
        <begin position="121"/>
        <end position="163"/>
    </location>
</feature>
<accession>A0A5C6RRW4</accession>
<dbReference type="SUPFAM" id="SSF158446">
    <property type="entry name" value="IVS-encoded protein-like"/>
    <property type="match status" value="1"/>
</dbReference>
<dbReference type="Gene3D" id="1.20.1440.60">
    <property type="entry name" value="23S rRNA-intervening sequence"/>
    <property type="match status" value="1"/>
</dbReference>
<sequence>MKLEDLKLYQECLDFEDKIWKIVNAWEGFNKDTIGVDFVKDADAISGNIAAGYGRYNFKDKKHYCYISRGFLLKTKGWLLKAKERGMIEAAESDELVENVEKIHRMLNAYIRSIGRKKEDNYERNNNYNNDSEDLNSNDEPNGNAYTASADEFFSEEEISVNA</sequence>
<gene>
    <name evidence="2" type="ORF">FRY74_09340</name>
</gene>